<accession>A0ABV7CGX4</accession>
<reference evidence="10" key="1">
    <citation type="journal article" date="2019" name="Int. J. Syst. Evol. Microbiol.">
        <title>The Global Catalogue of Microorganisms (GCM) 10K type strain sequencing project: providing services to taxonomists for standard genome sequencing and annotation.</title>
        <authorList>
            <consortium name="The Broad Institute Genomics Platform"/>
            <consortium name="The Broad Institute Genome Sequencing Center for Infectious Disease"/>
            <person name="Wu L."/>
            <person name="Ma J."/>
        </authorList>
    </citation>
    <scope>NUCLEOTIDE SEQUENCE [LARGE SCALE GENOMIC DNA]</scope>
    <source>
        <strain evidence="10">KCTC 42730</strain>
    </source>
</reference>
<dbReference type="InterPro" id="IPR006299">
    <property type="entry name" value="FlgC"/>
</dbReference>
<evidence type="ECO:0000313" key="10">
    <source>
        <dbReference type="Proteomes" id="UP001595453"/>
    </source>
</evidence>
<dbReference type="NCBIfam" id="TIGR01395">
    <property type="entry name" value="FlgC"/>
    <property type="match status" value="1"/>
</dbReference>
<keyword evidence="10" id="KW-1185">Reference proteome</keyword>
<feature type="domain" description="Flagellar basal-body/hook protein C-terminal" evidence="8">
    <location>
        <begin position="96"/>
        <end position="140"/>
    </location>
</feature>
<dbReference type="EMBL" id="JBHRSD010000010">
    <property type="protein sequence ID" value="MFC3031855.1"/>
    <property type="molecule type" value="Genomic_DNA"/>
</dbReference>
<dbReference type="Proteomes" id="UP001595453">
    <property type="component" value="Unassembled WGS sequence"/>
</dbReference>
<evidence type="ECO:0000256" key="6">
    <source>
        <dbReference type="RuleBase" id="RU362062"/>
    </source>
</evidence>
<organism evidence="9 10">
    <name type="scientific">Pseudoalteromonas fenneropenaei</name>
    <dbReference type="NCBI Taxonomy" id="1737459"/>
    <lineage>
        <taxon>Bacteria</taxon>
        <taxon>Pseudomonadati</taxon>
        <taxon>Pseudomonadota</taxon>
        <taxon>Gammaproteobacteria</taxon>
        <taxon>Alteromonadales</taxon>
        <taxon>Pseudoalteromonadaceae</taxon>
        <taxon>Pseudoalteromonas</taxon>
    </lineage>
</organism>
<comment type="subunit">
    <text evidence="5 6">The basal body constitutes a major portion of the flagellar organelle and consists of four rings (L,P,S, and M) mounted on a central rod. The rod consists of about 26 subunits of FlgG in the distal portion, and FlgB, FlgC and FlgF are thought to build up the proximal portion of the rod with about 6 subunits each.</text>
</comment>
<evidence type="ECO:0000256" key="2">
    <source>
        <dbReference type="ARBA" id="ARBA00009677"/>
    </source>
</evidence>
<evidence type="ECO:0000256" key="5">
    <source>
        <dbReference type="ARBA" id="ARBA00025933"/>
    </source>
</evidence>
<name>A0ABV7CGX4_9GAMM</name>
<comment type="subcellular location">
    <subcellularLocation>
        <location evidence="1 6">Bacterial flagellum basal body</location>
    </subcellularLocation>
</comment>
<dbReference type="Pfam" id="PF06429">
    <property type="entry name" value="Flg_bbr_C"/>
    <property type="match status" value="1"/>
</dbReference>
<keyword evidence="9" id="KW-0969">Cilium</keyword>
<dbReference type="InterPro" id="IPR019776">
    <property type="entry name" value="Flagellar_basal_body_rod_CS"/>
</dbReference>
<proteinExistence type="inferred from homology"/>
<keyword evidence="9" id="KW-0282">Flagellum</keyword>
<protein>
    <recommendedName>
        <fullName evidence="3 6">Flagellar basal-body rod protein FlgC</fullName>
    </recommendedName>
</protein>
<evidence type="ECO:0000256" key="1">
    <source>
        <dbReference type="ARBA" id="ARBA00004117"/>
    </source>
</evidence>
<evidence type="ECO:0000313" key="9">
    <source>
        <dbReference type="EMBL" id="MFC3031855.1"/>
    </source>
</evidence>
<dbReference type="InterPro" id="IPR001444">
    <property type="entry name" value="Flag_bb_rod_N"/>
</dbReference>
<evidence type="ECO:0000259" key="7">
    <source>
        <dbReference type="Pfam" id="PF00460"/>
    </source>
</evidence>
<dbReference type="Pfam" id="PF00460">
    <property type="entry name" value="Flg_bb_rod"/>
    <property type="match status" value="1"/>
</dbReference>
<dbReference type="RefSeq" id="WP_377121512.1">
    <property type="nucleotide sequence ID" value="NZ_JBHRSD010000010.1"/>
</dbReference>
<feature type="domain" description="Flagellar basal body rod protein N-terminal" evidence="7">
    <location>
        <begin position="8"/>
        <end position="32"/>
    </location>
</feature>
<dbReference type="PANTHER" id="PTHR30435">
    <property type="entry name" value="FLAGELLAR PROTEIN"/>
    <property type="match status" value="1"/>
</dbReference>
<keyword evidence="9" id="KW-0966">Cell projection</keyword>
<sequence length="143" mass="15484">MSLYNVFDIAASGMSAQNIRLNTTASNISNANSISSSQDKVYRARQPVFAAELNKAAGFQNGNLSPSVGVKVLGIVESDKPLQVEYNPNHPSADKDGYIYKPNVNVVEEMANMISASRSYQTNVQVADAAKQMLTKTLQLGQR</sequence>
<comment type="similarity">
    <text evidence="2">Belongs to the flagella basal body rod proteins family.</text>
</comment>
<dbReference type="PANTHER" id="PTHR30435:SF29">
    <property type="entry name" value="FLAGELLAR BASAL-BODY ROD PROTEIN FLGC"/>
    <property type="match status" value="1"/>
</dbReference>
<evidence type="ECO:0000256" key="4">
    <source>
        <dbReference type="ARBA" id="ARBA00023143"/>
    </source>
</evidence>
<dbReference type="PROSITE" id="PS00588">
    <property type="entry name" value="FLAGELLA_BB_ROD"/>
    <property type="match status" value="1"/>
</dbReference>
<keyword evidence="4 6" id="KW-0975">Bacterial flagellum</keyword>
<dbReference type="InterPro" id="IPR010930">
    <property type="entry name" value="Flg_bb/hook_C_dom"/>
</dbReference>
<gene>
    <name evidence="9" type="primary">flgC</name>
    <name evidence="9" type="ORF">ACFOEE_04930</name>
</gene>
<comment type="caution">
    <text evidence="9">The sequence shown here is derived from an EMBL/GenBank/DDBJ whole genome shotgun (WGS) entry which is preliminary data.</text>
</comment>
<evidence type="ECO:0000256" key="3">
    <source>
        <dbReference type="ARBA" id="ARBA00017941"/>
    </source>
</evidence>
<evidence type="ECO:0000259" key="8">
    <source>
        <dbReference type="Pfam" id="PF06429"/>
    </source>
</evidence>